<dbReference type="OMA" id="MCEGFND"/>
<reference evidence="3 4" key="1">
    <citation type="submission" date="2018-08" db="EMBL/GenBank/DDBJ databases">
        <authorList>
            <person name="Laetsch R D."/>
            <person name="Stevens L."/>
            <person name="Kumar S."/>
            <person name="Blaxter L. M."/>
        </authorList>
    </citation>
    <scope>NUCLEOTIDE SEQUENCE [LARGE SCALE GENOMIC DNA]</scope>
</reference>
<protein>
    <submittedName>
        <fullName evidence="3">Uncharacterized protein</fullName>
    </submittedName>
</protein>
<dbReference type="AlphaFoldDB" id="A0A3P6SQU9"/>
<name>A0A3P6SQU9_LITSI</name>
<keyword evidence="1" id="KW-0175">Coiled coil</keyword>
<organism evidence="3 4">
    <name type="scientific">Litomosoides sigmodontis</name>
    <name type="common">Filarial nematode worm</name>
    <dbReference type="NCBI Taxonomy" id="42156"/>
    <lineage>
        <taxon>Eukaryota</taxon>
        <taxon>Metazoa</taxon>
        <taxon>Ecdysozoa</taxon>
        <taxon>Nematoda</taxon>
        <taxon>Chromadorea</taxon>
        <taxon>Rhabditida</taxon>
        <taxon>Spirurina</taxon>
        <taxon>Spiruromorpha</taxon>
        <taxon>Filarioidea</taxon>
        <taxon>Onchocercidae</taxon>
        <taxon>Litomosoides</taxon>
    </lineage>
</organism>
<evidence type="ECO:0000313" key="3">
    <source>
        <dbReference type="EMBL" id="VDK78232.1"/>
    </source>
</evidence>
<evidence type="ECO:0000256" key="2">
    <source>
        <dbReference type="SAM" id="MobiDB-lite"/>
    </source>
</evidence>
<feature type="coiled-coil region" evidence="1">
    <location>
        <begin position="520"/>
        <end position="559"/>
    </location>
</feature>
<dbReference type="EMBL" id="UYRX01000238">
    <property type="protein sequence ID" value="VDK78232.1"/>
    <property type="molecule type" value="Genomic_DNA"/>
</dbReference>
<evidence type="ECO:0000313" key="4">
    <source>
        <dbReference type="Proteomes" id="UP000277928"/>
    </source>
</evidence>
<dbReference type="STRING" id="42156.A0A3P6SQU9"/>
<keyword evidence="4" id="KW-1185">Reference proteome</keyword>
<gene>
    <name evidence="3" type="ORF">NLS_LOCUS4000</name>
</gene>
<sequence>MDSDGECCSRRSKVLLPETGVLTKDGILFYHLRRYALKSIHLQRLKQCGIKLKSGQFSSEENERLKENWEKYATANNVEYNRAYEFAGGYSKEMSRDERFNLLIFQNKTNFVPAMCEGFNDRTGRQVISRMVILYDPGEKSRPEWSDELEKEFEKLYAAGLTSRAISFRLKRCKTEIDYRIKILRRRTEKPYDFDNCDTELADSTRQVLYGFVTKWLRPHSCPLELEAMLPEKEKWNVADFALLQDQEKAMLCLPWLSLTWKMLRPVPVIKNFWSKEVERLREACERFHGDTEKATDFCMPKLPLISVGEYRRALNLFLEQKPVFLYRLDIKKLQKRIEEENLIGYCTDGLMEAEFLKRMVYIHISNFRKTISAANLGNITCIDWITVLIEYLKHLDESSRNWHYNMGHIRELISKKMEDFKNSLDSSSGSTMNDSSPYSATPNRKDERKAYISCINGPEVTNTQESTREEEPVSVNVFVEYLTDKLKNLIESRILLFDEHRQRKFTKKLRKIMKKDEKLEALQELVEKMIFKLEDEQKMRLTKKYQKIMRRFRKMQEKSTASDVHCELNDVGMTGKSCGDGDETENCMDYSRGITEIIEDAKQLNSTQKGRRT</sequence>
<evidence type="ECO:0000256" key="1">
    <source>
        <dbReference type="SAM" id="Coils"/>
    </source>
</evidence>
<feature type="region of interest" description="Disordered" evidence="2">
    <location>
        <begin position="424"/>
        <end position="445"/>
    </location>
</feature>
<dbReference type="Proteomes" id="UP000277928">
    <property type="component" value="Unassembled WGS sequence"/>
</dbReference>
<proteinExistence type="predicted"/>
<accession>A0A3P6SQU9</accession>
<feature type="compositionally biased region" description="Low complexity" evidence="2">
    <location>
        <begin position="424"/>
        <end position="437"/>
    </location>
</feature>
<dbReference type="OrthoDB" id="5784738at2759"/>